<evidence type="ECO:0000313" key="10">
    <source>
        <dbReference type="Proteomes" id="UP001595791"/>
    </source>
</evidence>
<sequence length="462" mass="50181">MKIPVLALRNLLRNRRRSLTTLLAMMVGLVAVLVFGGYSSNVIYATQTGIVQFTGHLQIQHQDYFLYGSGNPTEYGITDYQRIIDVVGRDPVMAPLLNVQTPILVFGGLAGNFEAGVSRTVLGVGLVVEDQNKMRRWNDYGGPNFVDPLPLTHTSTDAAVIGTGVARELQLCGPLKVAECHSPKKKAAKPETVQLPADIAALSSLEQSGATHEATRIELLATSNKGMPNVASLNVVHAENKGSKELNDLYLAMHLPKAQRLLFGATAPQVTAIQIQLQHTDQVPAARQRLQYLLSTHFKDRPLVVHDFETLMPIYGQTVSFMQSVVTFIAVLIGAIVVFTISNTMSAAVVERTVEIGTLRAMGLRRDGIRRLFICEAALLGIVGTALGTALALLVAYLINQSGLDYIPPGYARSYPIIVRIWSDLPLLLGSSIGLMAVALFSAWWPANRAARMVIVDALRHA</sequence>
<evidence type="ECO:0000256" key="1">
    <source>
        <dbReference type="ARBA" id="ARBA00004651"/>
    </source>
</evidence>
<evidence type="ECO:0000256" key="4">
    <source>
        <dbReference type="ARBA" id="ARBA00022692"/>
    </source>
</evidence>
<dbReference type="Proteomes" id="UP001595791">
    <property type="component" value="Unassembled WGS sequence"/>
</dbReference>
<dbReference type="InterPro" id="IPR051447">
    <property type="entry name" value="Lipoprotein-release_system"/>
</dbReference>
<feature type="transmembrane region" description="Helical" evidence="7">
    <location>
        <begin position="371"/>
        <end position="399"/>
    </location>
</feature>
<keyword evidence="4 7" id="KW-0812">Transmembrane</keyword>
<dbReference type="PANTHER" id="PTHR30489">
    <property type="entry name" value="LIPOPROTEIN-RELEASING SYSTEM TRANSMEMBRANE PROTEIN LOLE"/>
    <property type="match status" value="1"/>
</dbReference>
<feature type="transmembrane region" description="Helical" evidence="7">
    <location>
        <begin position="425"/>
        <end position="445"/>
    </location>
</feature>
<protein>
    <submittedName>
        <fullName evidence="9">ABC transporter permease</fullName>
    </submittedName>
</protein>
<proteinExistence type="inferred from homology"/>
<keyword evidence="10" id="KW-1185">Reference proteome</keyword>
<organism evidence="9 10">
    <name type="scientific">Chitinimonas lacunae</name>
    <dbReference type="NCBI Taxonomy" id="1963018"/>
    <lineage>
        <taxon>Bacteria</taxon>
        <taxon>Pseudomonadati</taxon>
        <taxon>Pseudomonadota</taxon>
        <taxon>Betaproteobacteria</taxon>
        <taxon>Neisseriales</taxon>
        <taxon>Chitinibacteraceae</taxon>
        <taxon>Chitinimonas</taxon>
    </lineage>
</organism>
<evidence type="ECO:0000259" key="8">
    <source>
        <dbReference type="Pfam" id="PF02687"/>
    </source>
</evidence>
<dbReference type="RefSeq" id="WP_378162447.1">
    <property type="nucleotide sequence ID" value="NZ_JBHSBU010000001.1"/>
</dbReference>
<comment type="caution">
    <text evidence="9">The sequence shown here is derived from an EMBL/GenBank/DDBJ whole genome shotgun (WGS) entry which is preliminary data.</text>
</comment>
<evidence type="ECO:0000256" key="3">
    <source>
        <dbReference type="ARBA" id="ARBA00022475"/>
    </source>
</evidence>
<comment type="subcellular location">
    <subcellularLocation>
        <location evidence="1">Cell membrane</location>
        <topology evidence="1">Multi-pass membrane protein</topology>
    </subcellularLocation>
</comment>
<evidence type="ECO:0000256" key="2">
    <source>
        <dbReference type="ARBA" id="ARBA00005236"/>
    </source>
</evidence>
<evidence type="ECO:0000256" key="6">
    <source>
        <dbReference type="ARBA" id="ARBA00023136"/>
    </source>
</evidence>
<name>A0ABV8MM15_9NEIS</name>
<feature type="domain" description="ABC3 transporter permease C-terminal" evidence="8">
    <location>
        <begin position="328"/>
        <end position="453"/>
    </location>
</feature>
<dbReference type="PANTHER" id="PTHR30489:SF0">
    <property type="entry name" value="LIPOPROTEIN-RELEASING SYSTEM TRANSMEMBRANE PROTEIN LOLE"/>
    <property type="match status" value="1"/>
</dbReference>
<dbReference type="Pfam" id="PF02687">
    <property type="entry name" value="FtsX"/>
    <property type="match status" value="1"/>
</dbReference>
<keyword evidence="3" id="KW-1003">Cell membrane</keyword>
<reference evidence="10" key="1">
    <citation type="journal article" date="2019" name="Int. J. Syst. Evol. Microbiol.">
        <title>The Global Catalogue of Microorganisms (GCM) 10K type strain sequencing project: providing services to taxonomists for standard genome sequencing and annotation.</title>
        <authorList>
            <consortium name="The Broad Institute Genomics Platform"/>
            <consortium name="The Broad Institute Genome Sequencing Center for Infectious Disease"/>
            <person name="Wu L."/>
            <person name="Ma J."/>
        </authorList>
    </citation>
    <scope>NUCLEOTIDE SEQUENCE [LARGE SCALE GENOMIC DNA]</scope>
    <source>
        <strain evidence="10">LMG 29894</strain>
    </source>
</reference>
<accession>A0ABV8MM15</accession>
<evidence type="ECO:0000256" key="5">
    <source>
        <dbReference type="ARBA" id="ARBA00022989"/>
    </source>
</evidence>
<dbReference type="InterPro" id="IPR003838">
    <property type="entry name" value="ABC3_permease_C"/>
</dbReference>
<gene>
    <name evidence="9" type="ORF">ACFOW7_06885</name>
</gene>
<comment type="similarity">
    <text evidence="2">Belongs to the ABC-4 integral membrane protein family. LolC/E subfamily.</text>
</comment>
<dbReference type="EMBL" id="JBHSBU010000001">
    <property type="protein sequence ID" value="MFC4159079.1"/>
    <property type="molecule type" value="Genomic_DNA"/>
</dbReference>
<keyword evidence="5 7" id="KW-1133">Transmembrane helix</keyword>
<evidence type="ECO:0000256" key="7">
    <source>
        <dbReference type="SAM" id="Phobius"/>
    </source>
</evidence>
<feature type="transmembrane region" description="Helical" evidence="7">
    <location>
        <begin position="325"/>
        <end position="350"/>
    </location>
</feature>
<keyword evidence="6 7" id="KW-0472">Membrane</keyword>
<feature type="transmembrane region" description="Helical" evidence="7">
    <location>
        <begin position="21"/>
        <end position="38"/>
    </location>
</feature>
<evidence type="ECO:0000313" key="9">
    <source>
        <dbReference type="EMBL" id="MFC4159079.1"/>
    </source>
</evidence>